<dbReference type="RefSeq" id="WP_187013332.1">
    <property type="nucleotide sequence ID" value="NZ_JACOQI010000001.1"/>
</dbReference>
<reference evidence="3" key="1">
    <citation type="submission" date="2020-08" db="EMBL/GenBank/DDBJ databases">
        <title>Genome public.</title>
        <authorList>
            <person name="Liu C."/>
            <person name="Sun Q."/>
        </authorList>
    </citation>
    <scope>NUCLEOTIDE SEQUENCE</scope>
    <source>
        <strain evidence="3">BX15</strain>
    </source>
</reference>
<dbReference type="SUPFAM" id="SSF55920">
    <property type="entry name" value="Creatinase/aminopeptidase"/>
    <property type="match status" value="1"/>
</dbReference>
<dbReference type="InterPro" id="IPR050659">
    <property type="entry name" value="Peptidase_M24B"/>
</dbReference>
<dbReference type="InterPro" id="IPR036005">
    <property type="entry name" value="Creatinase/aminopeptidase-like"/>
</dbReference>
<evidence type="ECO:0000313" key="3">
    <source>
        <dbReference type="EMBL" id="MBC5768932.1"/>
    </source>
</evidence>
<dbReference type="Pfam" id="PF00557">
    <property type="entry name" value="Peptidase_M24"/>
    <property type="match status" value="1"/>
</dbReference>
<dbReference type="InterPro" id="IPR000587">
    <property type="entry name" value="Creatinase_N"/>
</dbReference>
<dbReference type="InterPro" id="IPR029149">
    <property type="entry name" value="Creatin/AminoP/Spt16_N"/>
</dbReference>
<dbReference type="Gene3D" id="3.40.350.10">
    <property type="entry name" value="Creatinase/prolidase N-terminal domain"/>
    <property type="match status" value="1"/>
</dbReference>
<dbReference type="EMBL" id="JACOQI010000001">
    <property type="protein sequence ID" value="MBC5768932.1"/>
    <property type="molecule type" value="Genomic_DNA"/>
</dbReference>
<keyword evidence="3" id="KW-0031">Aminopeptidase</keyword>
<dbReference type="CDD" id="cd01092">
    <property type="entry name" value="APP-like"/>
    <property type="match status" value="1"/>
</dbReference>
<dbReference type="InterPro" id="IPR000994">
    <property type="entry name" value="Pept_M24"/>
</dbReference>
<evidence type="ECO:0000259" key="2">
    <source>
        <dbReference type="Pfam" id="PF01321"/>
    </source>
</evidence>
<keyword evidence="3" id="KW-0645">Protease</keyword>
<evidence type="ECO:0000259" key="1">
    <source>
        <dbReference type="Pfam" id="PF00557"/>
    </source>
</evidence>
<dbReference type="PANTHER" id="PTHR46112">
    <property type="entry name" value="AMINOPEPTIDASE"/>
    <property type="match status" value="1"/>
</dbReference>
<dbReference type="SUPFAM" id="SSF53092">
    <property type="entry name" value="Creatinase/prolidase N-terminal domain"/>
    <property type="match status" value="1"/>
</dbReference>
<organism evidence="3 4">
    <name type="scientific">Dysosmobacter segnis</name>
    <dbReference type="NCBI Taxonomy" id="2763042"/>
    <lineage>
        <taxon>Bacteria</taxon>
        <taxon>Bacillati</taxon>
        <taxon>Bacillota</taxon>
        <taxon>Clostridia</taxon>
        <taxon>Eubacteriales</taxon>
        <taxon>Oscillospiraceae</taxon>
        <taxon>Dysosmobacter</taxon>
    </lineage>
</organism>
<feature type="domain" description="Creatinase N-terminal" evidence="2">
    <location>
        <begin position="5"/>
        <end position="131"/>
    </location>
</feature>
<evidence type="ECO:0000313" key="4">
    <source>
        <dbReference type="Proteomes" id="UP000620327"/>
    </source>
</evidence>
<feature type="domain" description="Peptidase M24" evidence="1">
    <location>
        <begin position="138"/>
        <end position="341"/>
    </location>
</feature>
<dbReference type="GO" id="GO:0004177">
    <property type="term" value="F:aminopeptidase activity"/>
    <property type="evidence" value="ECO:0007669"/>
    <property type="project" value="UniProtKB-KW"/>
</dbReference>
<dbReference type="Pfam" id="PF01321">
    <property type="entry name" value="Creatinase_N"/>
    <property type="match status" value="1"/>
</dbReference>
<dbReference type="PANTHER" id="PTHR46112:SF3">
    <property type="entry name" value="AMINOPEPTIDASE YPDF"/>
    <property type="match status" value="1"/>
</dbReference>
<comment type="caution">
    <text evidence="3">The sequence shown here is derived from an EMBL/GenBank/DDBJ whole genome shotgun (WGS) entry which is preliminary data.</text>
</comment>
<dbReference type="AlphaFoldDB" id="A0A923MHA2"/>
<gene>
    <name evidence="3" type="ORF">H8Z83_01020</name>
</gene>
<keyword evidence="4" id="KW-1185">Reference proteome</keyword>
<proteinExistence type="predicted"/>
<accession>A0A923MHA2</accession>
<keyword evidence="3" id="KW-0378">Hydrolase</keyword>
<dbReference type="Gene3D" id="3.90.230.10">
    <property type="entry name" value="Creatinase/methionine aminopeptidase superfamily"/>
    <property type="match status" value="1"/>
</dbReference>
<sequence length="357" mass="38851">MNHFKKIAGVLEAHGLDAVLLTCEANRFYASGFHSSGTDGVAIVTRNHNYYFTDSRYTEAAARHVRDAEIRETDREHPYSALINEVIEKEHITRMGYEDEYMTAADFRRFSEKLHCELVPVTELLWTLRAVKDQAELECMIQAQRIAEKALADILGEIRPGVTEKEIAALLLYKMLHYGAEDKSFDPIVVSGPNGSLPHGVPSEKPIQAGEFVTMDFGCKFGGYCSDMTRTVAVGHVTEEMETVYNTVLKAQLAGIAAAKAGVTGAAVDGAARRVIADAGYGPYFGHSFGHSVGVEIHENPNATPSNSKPLPAGAVISAEPGIYLPGKLGVRIEDVIVITEQGCQNITLASKELLIL</sequence>
<protein>
    <submittedName>
        <fullName evidence="3">Aminopeptidase P family protein</fullName>
    </submittedName>
</protein>
<dbReference type="Proteomes" id="UP000620327">
    <property type="component" value="Unassembled WGS sequence"/>
</dbReference>
<name>A0A923MHA2_9FIRM</name>